<evidence type="ECO:0000313" key="4">
    <source>
        <dbReference type="Proteomes" id="UP000187209"/>
    </source>
</evidence>
<keyword evidence="4" id="KW-1185">Reference proteome</keyword>
<comment type="caution">
    <text evidence="3">The sequence shown here is derived from an EMBL/GenBank/DDBJ whole genome shotgun (WGS) entry which is preliminary data.</text>
</comment>
<keyword evidence="2" id="KW-0472">Membrane</keyword>
<dbReference type="EMBL" id="MPUH01001229">
    <property type="protein sequence ID" value="OMJ69195.1"/>
    <property type="molecule type" value="Genomic_DNA"/>
</dbReference>
<evidence type="ECO:0000313" key="3">
    <source>
        <dbReference type="EMBL" id="OMJ69195.1"/>
    </source>
</evidence>
<proteinExistence type="predicted"/>
<feature type="transmembrane region" description="Helical" evidence="2">
    <location>
        <begin position="124"/>
        <end position="142"/>
    </location>
</feature>
<protein>
    <submittedName>
        <fullName evidence="3">Uncharacterized protein</fullName>
    </submittedName>
</protein>
<dbReference type="Proteomes" id="UP000187209">
    <property type="component" value="Unassembled WGS sequence"/>
</dbReference>
<name>A0A1R2AXL6_9CILI</name>
<dbReference type="AlphaFoldDB" id="A0A1R2AXL6"/>
<organism evidence="3 4">
    <name type="scientific">Stentor coeruleus</name>
    <dbReference type="NCBI Taxonomy" id="5963"/>
    <lineage>
        <taxon>Eukaryota</taxon>
        <taxon>Sar</taxon>
        <taxon>Alveolata</taxon>
        <taxon>Ciliophora</taxon>
        <taxon>Postciliodesmatophora</taxon>
        <taxon>Heterotrichea</taxon>
        <taxon>Heterotrichida</taxon>
        <taxon>Stentoridae</taxon>
        <taxon>Stentor</taxon>
    </lineage>
</organism>
<reference evidence="3 4" key="1">
    <citation type="submission" date="2016-11" db="EMBL/GenBank/DDBJ databases">
        <title>The macronuclear genome of Stentor coeruleus: a giant cell with tiny introns.</title>
        <authorList>
            <person name="Slabodnick M."/>
            <person name="Ruby J.G."/>
            <person name="Reiff S.B."/>
            <person name="Swart E.C."/>
            <person name="Gosai S."/>
            <person name="Prabakaran S."/>
            <person name="Witkowska E."/>
            <person name="Larue G.E."/>
            <person name="Fisher S."/>
            <person name="Freeman R.M."/>
            <person name="Gunawardena J."/>
            <person name="Chu W."/>
            <person name="Stover N.A."/>
            <person name="Gregory B.D."/>
            <person name="Nowacki M."/>
            <person name="Derisi J."/>
            <person name="Roy S.W."/>
            <person name="Marshall W.F."/>
            <person name="Sood P."/>
        </authorList>
    </citation>
    <scope>NUCLEOTIDE SEQUENCE [LARGE SCALE GENOMIC DNA]</scope>
    <source>
        <strain evidence="3">WM001</strain>
    </source>
</reference>
<feature type="region of interest" description="Disordered" evidence="1">
    <location>
        <begin position="16"/>
        <end position="45"/>
    </location>
</feature>
<keyword evidence="2" id="KW-1133">Transmembrane helix</keyword>
<feature type="compositionally biased region" description="Basic and acidic residues" evidence="1">
    <location>
        <begin position="26"/>
        <end position="45"/>
    </location>
</feature>
<evidence type="ECO:0000256" key="1">
    <source>
        <dbReference type="SAM" id="MobiDB-lite"/>
    </source>
</evidence>
<sequence length="179" mass="20406">MLSLLRIVRYAGTHHATAAASHSSSHGHEGHHAEGHSGSHGDHNLVSHHYYKKVPEGSWHRHSDDEDPYYYYDRYGPFHSFSVAYHAMPDHPGGTPDDDIYVHEKQGYIRIADPDDNRRNVYRGLVEGTIVIYLLMLGVSLVEKRTQFDDDFAEKKVGEALIIAQEIELFIKDAKEKLQ</sequence>
<gene>
    <name evidence="3" type="ORF">SteCoe_33153</name>
</gene>
<accession>A0A1R2AXL6</accession>
<keyword evidence="2" id="KW-0812">Transmembrane</keyword>
<evidence type="ECO:0000256" key="2">
    <source>
        <dbReference type="SAM" id="Phobius"/>
    </source>
</evidence>